<dbReference type="GO" id="GO:0008168">
    <property type="term" value="F:methyltransferase activity"/>
    <property type="evidence" value="ECO:0007669"/>
    <property type="project" value="UniProtKB-KW"/>
</dbReference>
<reference evidence="3" key="1">
    <citation type="submission" date="2018-05" db="EMBL/GenBank/DDBJ databases">
        <authorList>
            <person name="Lanie J.A."/>
            <person name="Ng W.-L."/>
            <person name="Kazmierczak K.M."/>
            <person name="Andrzejewski T.M."/>
            <person name="Davidsen T.M."/>
            <person name="Wayne K.J."/>
            <person name="Tettelin H."/>
            <person name="Glass J.I."/>
            <person name="Rusch D."/>
            <person name="Podicherti R."/>
            <person name="Tsui H.-C.T."/>
            <person name="Winkler M.E."/>
        </authorList>
    </citation>
    <scope>NUCLEOTIDE SEQUENCE</scope>
</reference>
<gene>
    <name evidence="3" type="ORF">METZ01_LOCUS227704</name>
</gene>
<sequence>MNLLNLLSPCNGNPKNIFYLYANDRFKTQKYVKTLARIFESASIHVIKRPCDELTNIPDNVTVTNFDLSLPYLVPEGNVWNGLSPNEETRLQDLLKSKPWDLILFQGNLHISLEPYNHFRFFPSLLDHYKTTKICYIKDNFEYFPINEIIERWRSPVHLNDAEFTIDCPGHISARESAWLERLSYKRPQSEYVVEIGRYRGRSTLALAHGIRRSAEGKLITIDPWLQEDVHDNLKRHNLSDLVEVWTNSSRGAFERWNTEGQGQSIGMIFIDGNHTYEYVHNDISQWSTVLVPNGIIALHDYSDNNDGTLLAVNELIFWSGNYSDIQGKDQLLIARKI</sequence>
<name>A0A382GI55_9ZZZZ</name>
<proteinExistence type="predicted"/>
<evidence type="ECO:0000256" key="1">
    <source>
        <dbReference type="ARBA" id="ARBA00022603"/>
    </source>
</evidence>
<evidence type="ECO:0000313" key="3">
    <source>
        <dbReference type="EMBL" id="SVB74850.1"/>
    </source>
</evidence>
<dbReference type="InterPro" id="IPR029063">
    <property type="entry name" value="SAM-dependent_MTases_sf"/>
</dbReference>
<evidence type="ECO:0008006" key="4">
    <source>
        <dbReference type="Google" id="ProtNLM"/>
    </source>
</evidence>
<dbReference type="GO" id="GO:0005886">
    <property type="term" value="C:plasma membrane"/>
    <property type="evidence" value="ECO:0007669"/>
    <property type="project" value="TreeGrafter"/>
</dbReference>
<dbReference type="GO" id="GO:0032259">
    <property type="term" value="P:methylation"/>
    <property type="evidence" value="ECO:0007669"/>
    <property type="project" value="UniProtKB-KW"/>
</dbReference>
<keyword evidence="1" id="KW-0489">Methyltransferase</keyword>
<keyword evidence="2" id="KW-0808">Transferase</keyword>
<accession>A0A382GI55</accession>
<dbReference type="PANTHER" id="PTHR40048">
    <property type="entry name" value="RHAMNOSYL O-METHYLTRANSFERASE"/>
    <property type="match status" value="1"/>
</dbReference>
<protein>
    <recommendedName>
        <fullName evidence="4">Class I SAM-dependent methyltransferase</fullName>
    </recommendedName>
</protein>
<dbReference type="GO" id="GO:0071770">
    <property type="term" value="P:DIM/DIP cell wall layer assembly"/>
    <property type="evidence" value="ECO:0007669"/>
    <property type="project" value="TreeGrafter"/>
</dbReference>
<organism evidence="3">
    <name type="scientific">marine metagenome</name>
    <dbReference type="NCBI Taxonomy" id="408172"/>
    <lineage>
        <taxon>unclassified sequences</taxon>
        <taxon>metagenomes</taxon>
        <taxon>ecological metagenomes</taxon>
    </lineage>
</organism>
<dbReference type="Gene3D" id="3.40.50.150">
    <property type="entry name" value="Vaccinia Virus protein VP39"/>
    <property type="match status" value="1"/>
</dbReference>
<dbReference type="SUPFAM" id="SSF53335">
    <property type="entry name" value="S-adenosyl-L-methionine-dependent methyltransferases"/>
    <property type="match status" value="1"/>
</dbReference>
<dbReference type="PANTHER" id="PTHR40048:SF1">
    <property type="entry name" value="RHAMNOSYL O-METHYLTRANSFERASE"/>
    <property type="match status" value="1"/>
</dbReference>
<dbReference type="EMBL" id="UINC01055682">
    <property type="protein sequence ID" value="SVB74850.1"/>
    <property type="molecule type" value="Genomic_DNA"/>
</dbReference>
<dbReference type="Pfam" id="PF13578">
    <property type="entry name" value="Methyltransf_24"/>
    <property type="match status" value="1"/>
</dbReference>
<evidence type="ECO:0000256" key="2">
    <source>
        <dbReference type="ARBA" id="ARBA00022679"/>
    </source>
</evidence>
<dbReference type="AlphaFoldDB" id="A0A382GI55"/>